<evidence type="ECO:0000256" key="2">
    <source>
        <dbReference type="SAM" id="MobiDB-lite"/>
    </source>
</evidence>
<dbReference type="EMBL" id="JANPWZ010000383">
    <property type="protein sequence ID" value="KAJ3577368.1"/>
    <property type="molecule type" value="Genomic_DNA"/>
</dbReference>
<feature type="domain" description="Alpha-ketoglutarate-dependent dioxygenase AlkB-like" evidence="3">
    <location>
        <begin position="494"/>
        <end position="644"/>
    </location>
</feature>
<comment type="caution">
    <text evidence="4">The sequence shown here is derived from an EMBL/GenBank/DDBJ whole genome shotgun (WGS) entry which is preliminary data.</text>
</comment>
<name>A0A9W8NHR4_9PEZI</name>
<proteinExistence type="predicted"/>
<feature type="compositionally biased region" description="Basic residues" evidence="2">
    <location>
        <begin position="37"/>
        <end position="46"/>
    </location>
</feature>
<feature type="binding site" evidence="1">
    <location>
        <position position="565"/>
    </location>
    <ligand>
        <name>2-oxoglutarate</name>
        <dbReference type="ChEBI" id="CHEBI:16810"/>
    </ligand>
</feature>
<dbReference type="GO" id="GO:0035516">
    <property type="term" value="F:broad specificity oxidative DNA demethylase activity"/>
    <property type="evidence" value="ECO:0007669"/>
    <property type="project" value="TreeGrafter"/>
</dbReference>
<feature type="compositionally biased region" description="Polar residues" evidence="2">
    <location>
        <begin position="1"/>
        <end position="11"/>
    </location>
</feature>
<gene>
    <name evidence="4" type="ORF">NPX13_g3199</name>
</gene>
<dbReference type="Proteomes" id="UP001148614">
    <property type="component" value="Unassembled WGS sequence"/>
</dbReference>
<keyword evidence="5" id="KW-1185">Reference proteome</keyword>
<reference evidence="4" key="1">
    <citation type="submission" date="2022-07" db="EMBL/GenBank/DDBJ databases">
        <title>Genome Sequence of Xylaria arbuscula.</title>
        <authorList>
            <person name="Buettner E."/>
        </authorList>
    </citation>
    <scope>NUCLEOTIDE SEQUENCE</scope>
    <source>
        <strain evidence="4">VT107</strain>
    </source>
</reference>
<protein>
    <recommendedName>
        <fullName evidence="3">Alpha-ketoglutarate-dependent dioxygenase AlkB-like domain-containing protein</fullName>
    </recommendedName>
</protein>
<dbReference type="Gene3D" id="2.60.120.590">
    <property type="entry name" value="Alpha-ketoglutarate-dependent dioxygenase AlkB-like"/>
    <property type="match status" value="1"/>
</dbReference>
<evidence type="ECO:0000313" key="5">
    <source>
        <dbReference type="Proteomes" id="UP001148614"/>
    </source>
</evidence>
<evidence type="ECO:0000313" key="4">
    <source>
        <dbReference type="EMBL" id="KAJ3577368.1"/>
    </source>
</evidence>
<dbReference type="GO" id="GO:0051747">
    <property type="term" value="F:cytosine C-5 DNA demethylase activity"/>
    <property type="evidence" value="ECO:0007669"/>
    <property type="project" value="TreeGrafter"/>
</dbReference>
<dbReference type="Pfam" id="PF13532">
    <property type="entry name" value="2OG-FeII_Oxy_2"/>
    <property type="match status" value="1"/>
</dbReference>
<feature type="region of interest" description="Disordered" evidence="2">
    <location>
        <begin position="1"/>
        <end position="59"/>
    </location>
</feature>
<dbReference type="InterPro" id="IPR037151">
    <property type="entry name" value="AlkB-like_sf"/>
</dbReference>
<dbReference type="PANTHER" id="PTHR31573:SF4">
    <property type="entry name" value="FE2OG DIOXYGENASE DOMAIN-CONTAINING PROTEIN"/>
    <property type="match status" value="1"/>
</dbReference>
<dbReference type="GO" id="GO:0006307">
    <property type="term" value="P:DNA alkylation repair"/>
    <property type="evidence" value="ECO:0007669"/>
    <property type="project" value="TreeGrafter"/>
</dbReference>
<feature type="binding site" evidence="1">
    <location>
        <position position="574"/>
    </location>
    <ligand>
        <name>2-oxoglutarate</name>
        <dbReference type="ChEBI" id="CHEBI:16810"/>
    </ligand>
</feature>
<feature type="binding site" evidence="1">
    <location>
        <position position="640"/>
    </location>
    <ligand>
        <name>2-oxoglutarate</name>
        <dbReference type="ChEBI" id="CHEBI:16810"/>
    </ligand>
</feature>
<sequence length="691" mass="77380">MNSAGLSSGQKAPTAVTKATHKRKAGNSEDEDEGTHKKPRTAKKSKALPQAKQDRTPGAEVLLPVPLAKAAGETLAYSNFRAAICDSQQFFTSHDSGVTSKKCIATGILLTGKITARDVIKSQVIVTPIGGGFDKDKKGNLFRDKDQSTETRNYKYMLNAWMNGQPIGVVIGKKKLDSETDLYANNLLSIELEHHYNVLDWFFVTEIWPEFEPTQKNGASFKHFMMKLQKIDLNSPSWWVPKGHERENMCAIGQFHCRVFTCTSCNKESKEIFQQGWCCINASCPKFFHFSTPEVNFDSLQYNDTFLNERVSRDPTVEVQPLIPSLPFMEPTLYGSEKKFKDGIVCPTCRCASRRQSWNGWTCENCGFQLSLPPKDVDMAKIHRENQKALGKRRKQNFVDGRIVKHQQTIPGYDVTTFYLPNSPINQGEKDFIGSVTLFRPAKSALEREGGFDDLFQEMQEATRTGAVQLNRRPARCSGSHKEELTSHFACNMGADYKFGVVVKTSESFSSAPPPVMKALGRLTWTGKTAVELSSTYASAHGLSVDLVSMPTNFIDFNEQLILGYFEDSKISFHDDGEKELGPTVATLSLGSPSIMNFRGKKNAGFGTDEKLEPTMLTIRLQHGDTVVMHGTRIHQYFEHSVDAAGIRRYGVTCRYIRPEMMTSDESRQRAIENGKVPLHWQERAYSGEAA</sequence>
<accession>A0A9W8NHR4</accession>
<dbReference type="AlphaFoldDB" id="A0A9W8NHR4"/>
<dbReference type="GO" id="GO:0008198">
    <property type="term" value="F:ferrous iron binding"/>
    <property type="evidence" value="ECO:0007669"/>
    <property type="project" value="TreeGrafter"/>
</dbReference>
<dbReference type="InterPro" id="IPR032852">
    <property type="entry name" value="ALKBH2"/>
</dbReference>
<evidence type="ECO:0000259" key="3">
    <source>
        <dbReference type="Pfam" id="PF13532"/>
    </source>
</evidence>
<organism evidence="4 5">
    <name type="scientific">Xylaria arbuscula</name>
    <dbReference type="NCBI Taxonomy" id="114810"/>
    <lineage>
        <taxon>Eukaryota</taxon>
        <taxon>Fungi</taxon>
        <taxon>Dikarya</taxon>
        <taxon>Ascomycota</taxon>
        <taxon>Pezizomycotina</taxon>
        <taxon>Sordariomycetes</taxon>
        <taxon>Xylariomycetidae</taxon>
        <taxon>Xylariales</taxon>
        <taxon>Xylariaceae</taxon>
        <taxon>Xylaria</taxon>
    </lineage>
</organism>
<dbReference type="VEuPathDB" id="FungiDB:F4678DRAFT_456941"/>
<evidence type="ECO:0000256" key="1">
    <source>
        <dbReference type="PIRSR" id="PIRSR632852-1"/>
    </source>
</evidence>
<dbReference type="SUPFAM" id="SSF51197">
    <property type="entry name" value="Clavaminate synthase-like"/>
    <property type="match status" value="1"/>
</dbReference>
<dbReference type="PANTHER" id="PTHR31573">
    <property type="entry name" value="ALPHA-KETOGLUTARATE-DEPENDENT DIOXYGENASE ALKB HOMOLOG 2"/>
    <property type="match status" value="1"/>
</dbReference>
<dbReference type="InterPro" id="IPR027450">
    <property type="entry name" value="AlkB-like"/>
</dbReference>